<reference evidence="1" key="1">
    <citation type="submission" date="2018-01" db="EMBL/GenBank/DDBJ databases">
        <authorList>
            <person name="Gaut B.S."/>
            <person name="Morton B.R."/>
            <person name="Clegg M.T."/>
            <person name="Duvall M.R."/>
        </authorList>
    </citation>
    <scope>NUCLEOTIDE SEQUENCE</scope>
    <source>
        <strain evidence="1">Lactococcus lactis</strain>
    </source>
</reference>
<dbReference type="RefSeq" id="WP_185852382.1">
    <property type="nucleotide sequence ID" value="NZ_OGTW02000045.1"/>
</dbReference>
<name>A0A2X0RDP7_9LACT</name>
<sequence>MKFLFVQPAKKRFAWELHAVIKSLSKFGVDKKDIILLFAKAVKEALYDSNCW</sequence>
<organism evidence="2 3">
    <name type="scientific">Lactococcus lactis</name>
    <dbReference type="NCBI Taxonomy" id="1358"/>
    <lineage>
        <taxon>Bacteria</taxon>
        <taxon>Bacillati</taxon>
        <taxon>Bacillota</taxon>
        <taxon>Bacilli</taxon>
        <taxon>Lactobacillales</taxon>
        <taxon>Streptococcaceae</taxon>
        <taxon>Lactococcus</taxon>
    </lineage>
</organism>
<protein>
    <submittedName>
        <fullName evidence="2">Uncharacterized protein</fullName>
    </submittedName>
</protein>
<evidence type="ECO:0000313" key="3">
    <source>
        <dbReference type="Proteomes" id="UP000279235"/>
    </source>
</evidence>
<evidence type="ECO:0000313" key="1">
    <source>
        <dbReference type="EMBL" id="SPB25105.1"/>
    </source>
</evidence>
<accession>A0A2X0RDP7</accession>
<dbReference type="AlphaFoldDB" id="A0A2X0RDP7"/>
<evidence type="ECO:0000313" key="2">
    <source>
        <dbReference type="EMBL" id="SPS11201.1"/>
    </source>
</evidence>
<dbReference type="Proteomes" id="UP000279235">
    <property type="component" value="Unassembled WGS sequence"/>
</dbReference>
<dbReference type="EMBL" id="OGTW01000045">
    <property type="protein sequence ID" value="SPB25105.1"/>
    <property type="molecule type" value="Genomic_DNA"/>
</dbReference>
<dbReference type="EMBL" id="OGTW02000045">
    <property type="protein sequence ID" value="SPS11201.1"/>
    <property type="molecule type" value="Genomic_DNA"/>
</dbReference>
<reference evidence="2" key="3">
    <citation type="submission" date="2018-05" db="EMBL/GenBank/DDBJ databases">
        <authorList>
            <person name="Lanie J.A."/>
            <person name="Ng W.-L."/>
            <person name="Kazmierczak K.M."/>
            <person name="Andrzejewski T.M."/>
            <person name="Davidsen T.M."/>
            <person name="Wayne K.J."/>
            <person name="Tettelin H."/>
            <person name="Glass J.I."/>
            <person name="Rusch D."/>
            <person name="Podicherti R."/>
            <person name="Tsui H.-C.T."/>
            <person name="Winkler M.E."/>
        </authorList>
    </citation>
    <scope>NUCLEOTIDE SEQUENCE</scope>
    <source>
        <strain evidence="2">Lactococcus lactis</strain>
    </source>
</reference>
<reference evidence="3" key="2">
    <citation type="submission" date="2018-05" db="EMBL/GenBank/DDBJ databases">
        <authorList>
            <person name="Duru I."/>
        </authorList>
    </citation>
    <scope>NUCLEOTIDE SEQUENCE [LARGE SCALE GENOMIC DNA]</scope>
</reference>
<gene>
    <name evidence="2" type="ORF">AMHIJAGA_01135</name>
</gene>
<proteinExistence type="predicted"/>